<evidence type="ECO:0000313" key="3">
    <source>
        <dbReference type="EMBL" id="KAJ9606194.1"/>
    </source>
</evidence>
<dbReference type="EMBL" id="JAPDRK010000014">
    <property type="protein sequence ID" value="KAJ9606194.1"/>
    <property type="molecule type" value="Genomic_DNA"/>
</dbReference>
<dbReference type="PANTHER" id="PTHR33112">
    <property type="entry name" value="DOMAIN PROTEIN, PUTATIVE-RELATED"/>
    <property type="match status" value="1"/>
</dbReference>
<gene>
    <name evidence="3" type="ORF">H2200_009155</name>
</gene>
<dbReference type="AlphaFoldDB" id="A0AA38X3K4"/>
<protein>
    <recommendedName>
        <fullName evidence="2">Heterokaryon incompatibility domain-containing protein</fullName>
    </recommendedName>
</protein>
<feature type="domain" description="Heterokaryon incompatibility" evidence="2">
    <location>
        <begin position="290"/>
        <end position="447"/>
    </location>
</feature>
<keyword evidence="4" id="KW-1185">Reference proteome</keyword>
<evidence type="ECO:0000259" key="2">
    <source>
        <dbReference type="Pfam" id="PF06985"/>
    </source>
</evidence>
<dbReference type="InterPro" id="IPR010730">
    <property type="entry name" value="HET"/>
</dbReference>
<accession>A0AA38X3K4</accession>
<dbReference type="Proteomes" id="UP001172673">
    <property type="component" value="Unassembled WGS sequence"/>
</dbReference>
<feature type="compositionally biased region" description="Polar residues" evidence="1">
    <location>
        <begin position="683"/>
        <end position="695"/>
    </location>
</feature>
<reference evidence="3" key="1">
    <citation type="submission" date="2022-10" db="EMBL/GenBank/DDBJ databases">
        <title>Culturing micro-colonial fungi from biological soil crusts in the Mojave desert and describing Neophaeococcomyces mojavensis, and introducing the new genera and species Taxawa tesnikishii.</title>
        <authorList>
            <person name="Kurbessoian T."/>
            <person name="Stajich J.E."/>
        </authorList>
    </citation>
    <scope>NUCLEOTIDE SEQUENCE</scope>
    <source>
        <strain evidence="3">TK_41</strain>
    </source>
</reference>
<organism evidence="3 4">
    <name type="scientific">Cladophialophora chaetospira</name>
    <dbReference type="NCBI Taxonomy" id="386627"/>
    <lineage>
        <taxon>Eukaryota</taxon>
        <taxon>Fungi</taxon>
        <taxon>Dikarya</taxon>
        <taxon>Ascomycota</taxon>
        <taxon>Pezizomycotina</taxon>
        <taxon>Eurotiomycetes</taxon>
        <taxon>Chaetothyriomycetidae</taxon>
        <taxon>Chaetothyriales</taxon>
        <taxon>Herpotrichiellaceae</taxon>
        <taxon>Cladophialophora</taxon>
    </lineage>
</organism>
<name>A0AA38X3K4_9EURO</name>
<feature type="region of interest" description="Disordered" evidence="1">
    <location>
        <begin position="668"/>
        <end position="698"/>
    </location>
</feature>
<proteinExistence type="predicted"/>
<evidence type="ECO:0000256" key="1">
    <source>
        <dbReference type="SAM" id="MobiDB-lite"/>
    </source>
</evidence>
<sequence>MATSSSDTSATKSTYMHGLAPRVELMTADEWKSFRKRDTRLLPRNSETLSRYLDRVKGWKYFNDSSRFEEAASWTAKRASKALFRGRDIRDGLRYRIAFGGLCSCTDGLAHRQGPTFWPTLFDFQRTATAGCGRCWFIVQSIALFQTRFTGVDPGRIQVHLREPRIAFDGDFSRIRVRWLPDGSIPTLEPYAAQLVQEYGIIDLELYADDGYKVDRRLFCRALPPIRSDDDACVNKIKRWIDECVREHGCGLAMTETGLPTRLVEVSSDDHAESIRLAIGSEITDKAAQFAALSHCWGDKRDRVKAVPKTKIDTLQQHLEKIDIKELTPTFRDTITLVRRLGLKYVWIDSLCIVQDDPADFAREAARMALIYSQAHVVIAATRGSTGDAGLFHNRRAAQKLTMPDTHRHKGSYLHVTEAISHEAFLTNDPYRFNSTPLFERAWCFQERLLGKRVVHFSEDEIIFECGENLDCECRYIQLRRSSGTFKTKTLKSLSRVVTPTSRIELWYSVVEPYSACALHDERDRLPALSGFAGLVASTELDEYCAGLWRHEFPSGLLWRAVRAAPGESETYRPQKYCGPSWSWIAVRARIEAHISWHFANEVVAEVLDVQTIPTSVEDRLGAVDAAFLILAGPAVHINLQQDSSGHQQTRDCLMSLAHTFTNSDANQEAFGENEDPERSQRGEPQSHSTESQPFQLDVPSAVDGQQAICIAIERWHPRINSGQGTCLVLQAVPGEATYSRLGLSFCPASWFAAALRIEVKIV</sequence>
<evidence type="ECO:0000313" key="4">
    <source>
        <dbReference type="Proteomes" id="UP001172673"/>
    </source>
</evidence>
<dbReference type="PANTHER" id="PTHR33112:SF16">
    <property type="entry name" value="HETEROKARYON INCOMPATIBILITY DOMAIN-CONTAINING PROTEIN"/>
    <property type="match status" value="1"/>
</dbReference>
<comment type="caution">
    <text evidence="3">The sequence shown here is derived from an EMBL/GenBank/DDBJ whole genome shotgun (WGS) entry which is preliminary data.</text>
</comment>
<dbReference type="Pfam" id="PF06985">
    <property type="entry name" value="HET"/>
    <property type="match status" value="1"/>
</dbReference>